<evidence type="ECO:0000256" key="5">
    <source>
        <dbReference type="ARBA" id="ARBA00023242"/>
    </source>
</evidence>
<dbReference type="PANTHER" id="PTHR46481">
    <property type="entry name" value="ZINC FINGER BED DOMAIN-CONTAINING PROTEIN 4"/>
    <property type="match status" value="1"/>
</dbReference>
<comment type="subcellular location">
    <subcellularLocation>
        <location evidence="1">Nucleus</location>
    </subcellularLocation>
</comment>
<sequence>MKKKLENDLNGQAVTLTTDHWTSKPGDSFQCFTIHYICPMWRLYSYTLKVAKFKGKHTGVNIGKEIDKLISLDFPVLKTSDEIFCVVDGAANMRSGLSNAKFVKSLNSGGLQCIDHKLNNILQIAVEADPILKAAIQKLNKITTRLSHSAPCRALLSEVCQDTQLTYKVIPKPCKTRWNSHCIMIQTMVQMKEAILNLNVYDISNHFEKVLLTHGDITPLEEILPILQTIKKTSEWMSCDKEVRNDFALVRIKSLFLTLRKEIQKDAGSHSYKAFLNKALDLLTEKFPLEGAKISALALGHLFNPVVRGSLLPDDLKESMINLLIEEHESTLQFRENKLVLVEPDLLFEPNDDTCEENMAELLNTSLAAQGSLSLSSMEIETLRSEFNDYALLPRVGTNTDILEWWRNNEKVIPMLAKIARGVLAIPPTSSSSERAFSTAGKLLTKHRHNLNPKTTEKMIYINKNYDHLKDLVKGKWYLNKEDVPAESLDDISESEPSSATSSDSTNPGRTSDLNELEDNALAEQPTQQPSKKRKNS</sequence>
<keyword evidence="8" id="KW-1185">Reference proteome</keyword>
<accession>A0ABM4DHP5</accession>
<evidence type="ECO:0000256" key="2">
    <source>
        <dbReference type="ARBA" id="ARBA00022723"/>
    </source>
</evidence>
<keyword evidence="2" id="KW-0479">Metal-binding</keyword>
<protein>
    <submittedName>
        <fullName evidence="9">E3 SUMO-protein ligase ZBED1-like</fullName>
    </submittedName>
</protein>
<reference evidence="9" key="1">
    <citation type="submission" date="2025-08" db="UniProtKB">
        <authorList>
            <consortium name="RefSeq"/>
        </authorList>
    </citation>
    <scope>IDENTIFICATION</scope>
</reference>
<feature type="region of interest" description="Disordered" evidence="6">
    <location>
        <begin position="487"/>
        <end position="537"/>
    </location>
</feature>
<evidence type="ECO:0000313" key="8">
    <source>
        <dbReference type="Proteomes" id="UP001652625"/>
    </source>
</evidence>
<organism evidence="8 9">
    <name type="scientific">Hydra vulgaris</name>
    <name type="common">Hydra</name>
    <name type="synonym">Hydra attenuata</name>
    <dbReference type="NCBI Taxonomy" id="6087"/>
    <lineage>
        <taxon>Eukaryota</taxon>
        <taxon>Metazoa</taxon>
        <taxon>Cnidaria</taxon>
        <taxon>Hydrozoa</taxon>
        <taxon>Hydroidolina</taxon>
        <taxon>Anthoathecata</taxon>
        <taxon>Aplanulata</taxon>
        <taxon>Hydridae</taxon>
        <taxon>Hydra</taxon>
    </lineage>
</organism>
<proteinExistence type="predicted"/>
<feature type="domain" description="HAT C-terminal dimerisation" evidence="7">
    <location>
        <begin position="388"/>
        <end position="465"/>
    </location>
</feature>
<dbReference type="InterPro" id="IPR008906">
    <property type="entry name" value="HATC_C_dom"/>
</dbReference>
<keyword evidence="4" id="KW-0862">Zinc</keyword>
<evidence type="ECO:0000256" key="6">
    <source>
        <dbReference type="SAM" id="MobiDB-lite"/>
    </source>
</evidence>
<keyword evidence="5" id="KW-0539">Nucleus</keyword>
<dbReference type="Pfam" id="PF05699">
    <property type="entry name" value="Dimer_Tnp_hAT"/>
    <property type="match status" value="1"/>
</dbReference>
<dbReference type="GeneID" id="136090944"/>
<evidence type="ECO:0000259" key="7">
    <source>
        <dbReference type="Pfam" id="PF05699"/>
    </source>
</evidence>
<dbReference type="PANTHER" id="PTHR46481:SF10">
    <property type="entry name" value="ZINC FINGER BED DOMAIN-CONTAINING PROTEIN 39"/>
    <property type="match status" value="1"/>
</dbReference>
<dbReference type="Proteomes" id="UP001652625">
    <property type="component" value="Chromosome 14"/>
</dbReference>
<evidence type="ECO:0000256" key="4">
    <source>
        <dbReference type="ARBA" id="ARBA00022833"/>
    </source>
</evidence>
<dbReference type="InterPro" id="IPR012337">
    <property type="entry name" value="RNaseH-like_sf"/>
</dbReference>
<evidence type="ECO:0000256" key="3">
    <source>
        <dbReference type="ARBA" id="ARBA00022771"/>
    </source>
</evidence>
<name>A0ABM4DHP5_HYDVU</name>
<gene>
    <name evidence="9" type="primary">LOC136090944</name>
</gene>
<feature type="compositionally biased region" description="Low complexity" evidence="6">
    <location>
        <begin position="495"/>
        <end position="506"/>
    </location>
</feature>
<dbReference type="RefSeq" id="XP_065673994.1">
    <property type="nucleotide sequence ID" value="XM_065817922.1"/>
</dbReference>
<evidence type="ECO:0000256" key="1">
    <source>
        <dbReference type="ARBA" id="ARBA00004123"/>
    </source>
</evidence>
<dbReference type="SUPFAM" id="SSF53098">
    <property type="entry name" value="Ribonuclease H-like"/>
    <property type="match status" value="1"/>
</dbReference>
<keyword evidence="3" id="KW-0863">Zinc-finger</keyword>
<dbReference type="InterPro" id="IPR052035">
    <property type="entry name" value="ZnF_BED_domain_contain"/>
</dbReference>
<evidence type="ECO:0000313" key="9">
    <source>
        <dbReference type="RefSeq" id="XP_065673994.1"/>
    </source>
</evidence>